<gene>
    <name evidence="6" type="ORF">CJ229_004825</name>
</gene>
<name>A0AAF0YLQ0_9STAP</name>
<feature type="domain" description="Aminotransferase class I/classII large" evidence="5">
    <location>
        <begin position="30"/>
        <end position="378"/>
    </location>
</feature>
<dbReference type="PANTHER" id="PTHR42832:SF3">
    <property type="entry name" value="L-GLUTAMINE--4-(METHYLSULFANYL)-2-OXOBUTANOATE AMINOTRANSFERASE"/>
    <property type="match status" value="1"/>
</dbReference>
<evidence type="ECO:0000313" key="6">
    <source>
        <dbReference type="EMBL" id="WOS95432.1"/>
    </source>
</evidence>
<dbReference type="InterPro" id="IPR015422">
    <property type="entry name" value="PyrdxlP-dep_Trfase_small"/>
</dbReference>
<dbReference type="PANTHER" id="PTHR42832">
    <property type="entry name" value="AMINO ACID AMINOTRANSFERASE"/>
    <property type="match status" value="1"/>
</dbReference>
<dbReference type="RefSeq" id="WP_257993699.1">
    <property type="nucleotide sequence ID" value="NZ_CP136964.1"/>
</dbReference>
<comment type="cofactor">
    <cofactor evidence="1 4">
        <name>pyridoxal 5'-phosphate</name>
        <dbReference type="ChEBI" id="CHEBI:597326"/>
    </cofactor>
</comment>
<dbReference type="KEGG" id="nmy:CJ229_004825"/>
<reference evidence="7" key="1">
    <citation type="submission" date="2017-09" db="EMBL/GenBank/DDBJ databases">
        <title>Bacterial strain isolated from the female urinary microbiota.</title>
        <authorList>
            <person name="Thomas-White K."/>
            <person name="Kumar N."/>
            <person name="Forster S."/>
            <person name="Putonti C."/>
            <person name="Lawley T."/>
            <person name="Wolfe A.J."/>
        </authorList>
    </citation>
    <scope>NUCLEOTIDE SEQUENCE [LARGE SCALE GENOMIC DNA]</scope>
    <source>
        <strain evidence="7">UMB0959</strain>
    </source>
</reference>
<dbReference type="InterPro" id="IPR015424">
    <property type="entry name" value="PyrdxlP-dep_Trfase"/>
</dbReference>
<dbReference type="InterPro" id="IPR004838">
    <property type="entry name" value="NHTrfase_class1_PyrdxlP-BS"/>
</dbReference>
<dbReference type="EMBL" id="CP136964">
    <property type="protein sequence ID" value="WOS95432.1"/>
    <property type="molecule type" value="Genomic_DNA"/>
</dbReference>
<sequence length="387" mass="43959">MANKRLMQLEGDFFMSLRKRLEKIKLGDKPLLNMSIGVPDGRTPDHVLENVKETIDDIQNHKYAGVNVRENLMQAVKDFYKRHYDVELEDENIALLYGSKNAIINFPSLFIEPGEGVYVPNPGYIDYVPGVKLANGEVYDLPLLKENDFLPDFDNLDEKELDNARLIILNYPSNPVGAVATKEFFDETVERFKDTDIMLINDFAYAAFGFEGKPPSILESDKNFETSMEFFSLSKAFNMSGFRIGFAVGNKDMVGALNLYQSFAHAGMWGVQQEAAATALNESDEFLLKQNEIFKRRRDKFVSGLREVGIPLNDIDGGMFGWVEVPKGFNSESFFEYLLEEQSIMVIPGFPFGSLGENRIRVSLAIADEELDEVVERFQSISHLWKE</sequence>
<evidence type="ECO:0000256" key="2">
    <source>
        <dbReference type="ARBA" id="ARBA00022576"/>
    </source>
</evidence>
<organism evidence="6 7">
    <name type="scientific">Nosocomiicoccus massiliensis</name>
    <dbReference type="NCBI Taxonomy" id="1232430"/>
    <lineage>
        <taxon>Bacteria</taxon>
        <taxon>Bacillati</taxon>
        <taxon>Bacillota</taxon>
        <taxon>Bacilli</taxon>
        <taxon>Bacillales</taxon>
        <taxon>Staphylococcaceae</taxon>
        <taxon>Nosocomiicoccus</taxon>
    </lineage>
</organism>
<dbReference type="InterPro" id="IPR004839">
    <property type="entry name" value="Aminotransferase_I/II_large"/>
</dbReference>
<dbReference type="GO" id="GO:0008483">
    <property type="term" value="F:transaminase activity"/>
    <property type="evidence" value="ECO:0007669"/>
    <property type="project" value="UniProtKB-KW"/>
</dbReference>
<dbReference type="Pfam" id="PF00155">
    <property type="entry name" value="Aminotran_1_2"/>
    <property type="match status" value="1"/>
</dbReference>
<evidence type="ECO:0000313" key="7">
    <source>
        <dbReference type="Proteomes" id="UP000243626"/>
    </source>
</evidence>
<keyword evidence="7" id="KW-1185">Reference proteome</keyword>
<keyword evidence="2 4" id="KW-0032">Aminotransferase</keyword>
<dbReference type="AlphaFoldDB" id="A0AAF0YLQ0"/>
<dbReference type="SUPFAM" id="SSF53383">
    <property type="entry name" value="PLP-dependent transferases"/>
    <property type="match status" value="1"/>
</dbReference>
<dbReference type="Gene3D" id="3.90.1150.10">
    <property type="entry name" value="Aspartate Aminotransferase, domain 1"/>
    <property type="match status" value="1"/>
</dbReference>
<dbReference type="InterPro" id="IPR050881">
    <property type="entry name" value="LL-DAP_aminotransferase"/>
</dbReference>
<dbReference type="InterPro" id="IPR015421">
    <property type="entry name" value="PyrdxlP-dep_Trfase_major"/>
</dbReference>
<evidence type="ECO:0000259" key="5">
    <source>
        <dbReference type="Pfam" id="PF00155"/>
    </source>
</evidence>
<evidence type="ECO:0000256" key="1">
    <source>
        <dbReference type="ARBA" id="ARBA00001933"/>
    </source>
</evidence>
<accession>A0AAF0YLQ0</accession>
<protein>
    <recommendedName>
        <fullName evidence="4">Aminotransferase</fullName>
        <ecNumber evidence="4">2.6.1.-</ecNumber>
    </recommendedName>
</protein>
<keyword evidence="3 4" id="KW-0808">Transferase</keyword>
<proteinExistence type="inferred from homology"/>
<evidence type="ECO:0000256" key="4">
    <source>
        <dbReference type="RuleBase" id="RU000481"/>
    </source>
</evidence>
<dbReference type="EC" id="2.6.1.-" evidence="4"/>
<dbReference type="Gene3D" id="3.40.640.10">
    <property type="entry name" value="Type I PLP-dependent aspartate aminotransferase-like (Major domain)"/>
    <property type="match status" value="1"/>
</dbReference>
<dbReference type="GO" id="GO:0030170">
    <property type="term" value="F:pyridoxal phosphate binding"/>
    <property type="evidence" value="ECO:0007669"/>
    <property type="project" value="InterPro"/>
</dbReference>
<dbReference type="CDD" id="cd00609">
    <property type="entry name" value="AAT_like"/>
    <property type="match status" value="1"/>
</dbReference>
<evidence type="ECO:0000256" key="3">
    <source>
        <dbReference type="ARBA" id="ARBA00022679"/>
    </source>
</evidence>
<comment type="similarity">
    <text evidence="4">Belongs to the class-I pyridoxal-phosphate-dependent aminotransferase family.</text>
</comment>
<dbReference type="PROSITE" id="PS00105">
    <property type="entry name" value="AA_TRANSFER_CLASS_1"/>
    <property type="match status" value="1"/>
</dbReference>
<dbReference type="Proteomes" id="UP000243626">
    <property type="component" value="Chromosome"/>
</dbReference>